<name>A0A2R6AB37_9ARCH</name>
<gene>
    <name evidence="1" type="ORF">B9Q02_10360</name>
</gene>
<dbReference type="Proteomes" id="UP000240569">
    <property type="component" value="Unassembled WGS sequence"/>
</dbReference>
<comment type="caution">
    <text evidence="1">The sequence shown here is derived from an EMBL/GenBank/DDBJ whole genome shotgun (WGS) entry which is preliminary data.</text>
</comment>
<protein>
    <submittedName>
        <fullName evidence="1">Uncharacterized protein</fullName>
    </submittedName>
</protein>
<sequence length="101" mass="11416">MKIVTNDELKFAVRELLVAKRPLVTVPLTLPVSQTSNEEAKVMAQRNKGIVEIRVKGKAYYSVLKERNDLPEDELLVPTIHPFKNCSEAIVSEPVISRFIL</sequence>
<dbReference type="EMBL" id="NEXD01000098">
    <property type="protein sequence ID" value="PSN83622.1"/>
    <property type="molecule type" value="Genomic_DNA"/>
</dbReference>
<proteinExistence type="predicted"/>
<accession>A0A2R6AB37</accession>
<evidence type="ECO:0000313" key="1">
    <source>
        <dbReference type="EMBL" id="PSN83622.1"/>
    </source>
</evidence>
<reference evidence="1 2" key="1">
    <citation type="submission" date="2017-04" db="EMBL/GenBank/DDBJ databases">
        <title>Novel microbial lineages endemic to geothermal iron-oxide mats fill important gaps in the evolutionary history of Archaea.</title>
        <authorList>
            <person name="Jay Z.J."/>
            <person name="Beam J.P."/>
            <person name="Dlakic M."/>
            <person name="Rusch D.B."/>
            <person name="Kozubal M.A."/>
            <person name="Inskeep W.P."/>
        </authorList>
    </citation>
    <scope>NUCLEOTIDE SEQUENCE [LARGE SCALE GENOMIC DNA]</scope>
    <source>
        <strain evidence="1">BE_D</strain>
    </source>
</reference>
<dbReference type="AlphaFoldDB" id="A0A2R6AB37"/>
<evidence type="ECO:0000313" key="2">
    <source>
        <dbReference type="Proteomes" id="UP000240569"/>
    </source>
</evidence>
<organism evidence="1 2">
    <name type="scientific">Candidatus Marsarchaeota G1 archaeon BE_D</name>
    <dbReference type="NCBI Taxonomy" id="1978156"/>
    <lineage>
        <taxon>Archaea</taxon>
        <taxon>Candidatus Marsarchaeota</taxon>
        <taxon>Candidatus Marsarchaeota group 1</taxon>
    </lineage>
</organism>